<dbReference type="InterPro" id="IPR025286">
    <property type="entry name" value="MOFRL_assoc_dom"/>
</dbReference>
<dbReference type="GO" id="GO:0005737">
    <property type="term" value="C:cytoplasm"/>
    <property type="evidence" value="ECO:0007669"/>
    <property type="project" value="TreeGrafter"/>
</dbReference>
<feature type="domain" description="MOFRL-associated" evidence="2">
    <location>
        <begin position="11"/>
        <end position="221"/>
    </location>
</feature>
<dbReference type="InterPro" id="IPR039760">
    <property type="entry name" value="MOFRL_protein"/>
</dbReference>
<dbReference type="PANTHER" id="PTHR12227:SF0">
    <property type="entry name" value="GLYCERATE KINASE"/>
    <property type="match status" value="1"/>
</dbReference>
<sequence>MPPFDTADALLRAMFAAGIAAAQPALCVPPALPDPPRGRTVVVGAGKAAAAMARAVEDHWPGPLSGVVVTRYGHAVPCQRIAVREAAHPVPDAAGLAATAEIRAACTGLSADDLVICLISGGGSALLVDTGPGVTLADKQGIAAALLASGADIAQMNTVRRHLSAIKGGHLAALCHPARVVTLAISDVPGDAATVIASGPTVGDPTTVADAQAILTRYGITAPPLCETVKPGDPRLAGASFRLISSPLIALRAAAKVAADHGIPCHILGDALEGEAREVARTLGGIAVSVAGHGLPFGAPCVLLSGGETVVTLKPGAQTGQGGRNVEFALALAIALDGHLRITALAGDTDGIDGVGDAAGAVIGPDTLARAWALGFDPRAVLDGHDAHALFTALGDQVVTGPTLTNVNDLRAIYVAG</sequence>
<dbReference type="STRING" id="245187.SAMN04488003_1385"/>
<keyword evidence="4" id="KW-1185">Reference proteome</keyword>
<dbReference type="GO" id="GO:0008887">
    <property type="term" value="F:glycerate kinase activity"/>
    <property type="evidence" value="ECO:0007669"/>
    <property type="project" value="InterPro"/>
</dbReference>
<dbReference type="AlphaFoldDB" id="A0A1H8JHU8"/>
<feature type="domain" description="MOFRL" evidence="1">
    <location>
        <begin position="301"/>
        <end position="409"/>
    </location>
</feature>
<keyword evidence="3" id="KW-0418">Kinase</keyword>
<evidence type="ECO:0000259" key="2">
    <source>
        <dbReference type="Pfam" id="PF13660"/>
    </source>
</evidence>
<dbReference type="Pfam" id="PF05161">
    <property type="entry name" value="MOFRL"/>
    <property type="match status" value="1"/>
</dbReference>
<protein>
    <submittedName>
        <fullName evidence="3">Glycerate 2-kinase</fullName>
    </submittedName>
</protein>
<proteinExistence type="predicted"/>
<dbReference type="Proteomes" id="UP000199585">
    <property type="component" value="Unassembled WGS sequence"/>
</dbReference>
<dbReference type="Pfam" id="PF13660">
    <property type="entry name" value="DUF4147"/>
    <property type="match status" value="1"/>
</dbReference>
<dbReference type="InterPro" id="IPR037035">
    <property type="entry name" value="GK-like_C_sf"/>
</dbReference>
<accession>A0A1H8JHU8</accession>
<dbReference type="RefSeq" id="WP_089905676.1">
    <property type="nucleotide sequence ID" value="NZ_FOCI01000038.1"/>
</dbReference>
<organism evidence="3 4">
    <name type="scientific">Loktanella fryxellensis</name>
    <dbReference type="NCBI Taxonomy" id="245187"/>
    <lineage>
        <taxon>Bacteria</taxon>
        <taxon>Pseudomonadati</taxon>
        <taxon>Pseudomonadota</taxon>
        <taxon>Alphaproteobacteria</taxon>
        <taxon>Rhodobacterales</taxon>
        <taxon>Roseobacteraceae</taxon>
        <taxon>Loktanella</taxon>
    </lineage>
</organism>
<evidence type="ECO:0000313" key="4">
    <source>
        <dbReference type="Proteomes" id="UP000199585"/>
    </source>
</evidence>
<dbReference type="PANTHER" id="PTHR12227">
    <property type="entry name" value="GLYCERATE KINASE"/>
    <property type="match status" value="1"/>
</dbReference>
<dbReference type="EMBL" id="FOCI01000038">
    <property type="protein sequence ID" value="SEN80262.1"/>
    <property type="molecule type" value="Genomic_DNA"/>
</dbReference>
<dbReference type="OrthoDB" id="9766552at2"/>
<evidence type="ECO:0000313" key="3">
    <source>
        <dbReference type="EMBL" id="SEN80262.1"/>
    </source>
</evidence>
<keyword evidence="3" id="KW-0808">Transferase</keyword>
<reference evidence="3 4" key="1">
    <citation type="submission" date="2016-10" db="EMBL/GenBank/DDBJ databases">
        <authorList>
            <person name="de Groot N.N."/>
        </authorList>
    </citation>
    <scope>NUCLEOTIDE SEQUENCE [LARGE SCALE GENOMIC DNA]</scope>
    <source>
        <strain evidence="3 4">DSM 16213</strain>
    </source>
</reference>
<gene>
    <name evidence="3" type="ORF">SAMN04488003_1385</name>
</gene>
<name>A0A1H8JHU8_9RHOB</name>
<dbReference type="Gene3D" id="3.40.1480.10">
    <property type="entry name" value="MOFRL domain"/>
    <property type="match status" value="1"/>
</dbReference>
<dbReference type="Gene3D" id="3.40.50.10180">
    <property type="entry name" value="Glycerate kinase, MOFRL-like N-terminal domain"/>
    <property type="match status" value="1"/>
</dbReference>
<evidence type="ECO:0000259" key="1">
    <source>
        <dbReference type="Pfam" id="PF05161"/>
    </source>
</evidence>
<dbReference type="InterPro" id="IPR007835">
    <property type="entry name" value="MOFRL"/>
</dbReference>
<dbReference type="SUPFAM" id="SSF82544">
    <property type="entry name" value="GckA/TtuD-like"/>
    <property type="match status" value="1"/>
</dbReference>
<dbReference type="InterPro" id="IPR038614">
    <property type="entry name" value="GK_N_sf"/>
</dbReference>